<feature type="transmembrane region" description="Helical" evidence="5">
    <location>
        <begin position="353"/>
        <end position="371"/>
    </location>
</feature>
<dbReference type="Gene3D" id="3.30.750.24">
    <property type="entry name" value="STAS domain"/>
    <property type="match status" value="1"/>
</dbReference>
<comment type="subcellular location">
    <subcellularLocation>
        <location evidence="1">Membrane</location>
        <topology evidence="1">Multi-pass membrane protein</topology>
    </subcellularLocation>
</comment>
<dbReference type="Pfam" id="PF00916">
    <property type="entry name" value="Sulfate_transp"/>
    <property type="match status" value="1"/>
</dbReference>
<dbReference type="RefSeq" id="WP_303552512.1">
    <property type="nucleotide sequence ID" value="NZ_JAUOPG010000018.1"/>
</dbReference>
<evidence type="ECO:0000256" key="1">
    <source>
        <dbReference type="ARBA" id="ARBA00004141"/>
    </source>
</evidence>
<protein>
    <submittedName>
        <fullName evidence="7">SulP family inorganic anion transporter</fullName>
    </submittedName>
</protein>
<keyword evidence="4 5" id="KW-0472">Membrane</keyword>
<feature type="transmembrane region" description="Helical" evidence="5">
    <location>
        <begin position="103"/>
        <end position="123"/>
    </location>
</feature>
<feature type="transmembrane region" description="Helical" evidence="5">
    <location>
        <begin position="392"/>
        <end position="418"/>
    </location>
</feature>
<feature type="transmembrane region" description="Helical" evidence="5">
    <location>
        <begin position="29"/>
        <end position="48"/>
    </location>
</feature>
<dbReference type="GO" id="GO:0016020">
    <property type="term" value="C:membrane"/>
    <property type="evidence" value="ECO:0007669"/>
    <property type="project" value="UniProtKB-SubCell"/>
</dbReference>
<reference evidence="7" key="1">
    <citation type="submission" date="2023-07" db="EMBL/GenBank/DDBJ databases">
        <title>Genome content predicts the carbon catabolic preferences of heterotrophic bacteria.</title>
        <authorList>
            <person name="Gralka M."/>
        </authorList>
    </citation>
    <scope>NUCLEOTIDE SEQUENCE</scope>
    <source>
        <strain evidence="7">I2M16</strain>
    </source>
</reference>
<sequence>MSGFSLRLIKAPEWLAQYSKSTAQSDIQAGITGAIITLPQVIAYALIAGMPAEYGLYTAMVATVIAAFMGSSYHLVTGPAAAISIVVMSIASEYATIGSQGYISTVLTLTLLTGIIQLGLGLLRLGALVNFISHTVIVGFTSGAALLIAASQLPAVMGVAKKASETTEPFYHYVWSLVLHPEHIHLASVTVALLTIIIALVIKQWIPRLPYLVIALVAGSLSAFILDTQHTMDYIGDIPASLPTVSVALIDTSKVSDLFSGAFALAMLGLIEAVTIARSLARKSHQHLSGNREFIGQGAANIGTSLLSGFASSGSFTRSAANYDAGAKTPVASLVMALGLALIVFFLPHLTRYLPAAAVAGCIIVIAYNLFKINEIISIIKASRHDAWVLSLTFFAALLLELQFAIYVGVIFSLVFYLQRTSKPTIIDVAPIIDRPKRPIRNVKRFTADECPQIKIIRIDGSLFFGAVDHIQQHLRKLASSLPSPPKIIVVGKGINFIDIAAIEMLEQEIHRIEVRGGHLLVCSLKGTVLDEMEKNGGLRKLGKARFCETPEEAIEIMMHEADSSICQHCTKRIFKECASKPTPIEPVVTHIS</sequence>
<feature type="transmembrane region" description="Helical" evidence="5">
    <location>
        <begin position="209"/>
        <end position="226"/>
    </location>
</feature>
<dbReference type="InterPro" id="IPR002645">
    <property type="entry name" value="STAS_dom"/>
</dbReference>
<dbReference type="InterPro" id="IPR001902">
    <property type="entry name" value="SLC26A/SulP_fam"/>
</dbReference>
<dbReference type="PANTHER" id="PTHR11814">
    <property type="entry name" value="SULFATE TRANSPORTER"/>
    <property type="match status" value="1"/>
</dbReference>
<feature type="transmembrane region" description="Helical" evidence="5">
    <location>
        <begin position="258"/>
        <end position="277"/>
    </location>
</feature>
<evidence type="ECO:0000313" key="7">
    <source>
        <dbReference type="EMBL" id="MDO6455411.1"/>
    </source>
</evidence>
<name>A0AAW7XM31_9GAMM</name>
<accession>A0AAW7XM31</accession>
<dbReference type="Proteomes" id="UP001169862">
    <property type="component" value="Unassembled WGS sequence"/>
</dbReference>
<evidence type="ECO:0000259" key="6">
    <source>
        <dbReference type="PROSITE" id="PS50801"/>
    </source>
</evidence>
<keyword evidence="2 5" id="KW-0812">Transmembrane</keyword>
<feature type="transmembrane region" description="Helical" evidence="5">
    <location>
        <begin position="80"/>
        <end position="97"/>
    </location>
</feature>
<evidence type="ECO:0000256" key="5">
    <source>
        <dbReference type="SAM" id="Phobius"/>
    </source>
</evidence>
<dbReference type="EMBL" id="JAUOPG010000018">
    <property type="protein sequence ID" value="MDO6455411.1"/>
    <property type="molecule type" value="Genomic_DNA"/>
</dbReference>
<organism evidence="7 8">
    <name type="scientific">Neptunomonas phycophila</name>
    <dbReference type="NCBI Taxonomy" id="1572645"/>
    <lineage>
        <taxon>Bacteria</taxon>
        <taxon>Pseudomonadati</taxon>
        <taxon>Pseudomonadota</taxon>
        <taxon>Gammaproteobacteria</taxon>
        <taxon>Oceanospirillales</taxon>
        <taxon>Oceanospirillaceae</taxon>
        <taxon>Neptunomonas</taxon>
    </lineage>
</organism>
<feature type="transmembrane region" description="Helical" evidence="5">
    <location>
        <begin position="183"/>
        <end position="202"/>
    </location>
</feature>
<dbReference type="CDD" id="cd07042">
    <property type="entry name" value="STAS_SulP_like_sulfate_transporter"/>
    <property type="match status" value="1"/>
</dbReference>
<gene>
    <name evidence="7" type="ORF">Q4490_17760</name>
</gene>
<evidence type="ECO:0000256" key="2">
    <source>
        <dbReference type="ARBA" id="ARBA00022692"/>
    </source>
</evidence>
<feature type="transmembrane region" description="Helical" evidence="5">
    <location>
        <begin position="135"/>
        <end position="155"/>
    </location>
</feature>
<feature type="transmembrane region" description="Helical" evidence="5">
    <location>
        <begin position="331"/>
        <end position="347"/>
    </location>
</feature>
<comment type="caution">
    <text evidence="7">The sequence shown here is derived from an EMBL/GenBank/DDBJ whole genome shotgun (WGS) entry which is preliminary data.</text>
</comment>
<keyword evidence="3 5" id="KW-1133">Transmembrane helix</keyword>
<evidence type="ECO:0000256" key="3">
    <source>
        <dbReference type="ARBA" id="ARBA00022989"/>
    </source>
</evidence>
<feature type="domain" description="STAS" evidence="6">
    <location>
        <begin position="444"/>
        <end position="558"/>
    </location>
</feature>
<dbReference type="AlphaFoldDB" id="A0AAW7XM31"/>
<proteinExistence type="predicted"/>
<dbReference type="PROSITE" id="PS50801">
    <property type="entry name" value="STAS"/>
    <property type="match status" value="1"/>
</dbReference>
<dbReference type="GO" id="GO:0055085">
    <property type="term" value="P:transmembrane transport"/>
    <property type="evidence" value="ECO:0007669"/>
    <property type="project" value="InterPro"/>
</dbReference>
<dbReference type="InterPro" id="IPR011547">
    <property type="entry name" value="SLC26A/SulP_dom"/>
</dbReference>
<dbReference type="InterPro" id="IPR036513">
    <property type="entry name" value="STAS_dom_sf"/>
</dbReference>
<dbReference type="SUPFAM" id="SSF52091">
    <property type="entry name" value="SpoIIaa-like"/>
    <property type="match status" value="1"/>
</dbReference>
<dbReference type="Pfam" id="PF01740">
    <property type="entry name" value="STAS"/>
    <property type="match status" value="1"/>
</dbReference>
<evidence type="ECO:0000313" key="8">
    <source>
        <dbReference type="Proteomes" id="UP001169862"/>
    </source>
</evidence>
<evidence type="ECO:0000256" key="4">
    <source>
        <dbReference type="ARBA" id="ARBA00023136"/>
    </source>
</evidence>